<proteinExistence type="predicted"/>
<name>A0AAV4F8B2_9GAST</name>
<dbReference type="Proteomes" id="UP000762676">
    <property type="component" value="Unassembled WGS sequence"/>
</dbReference>
<dbReference type="AlphaFoldDB" id="A0AAV4F8B2"/>
<keyword evidence="2" id="KW-1185">Reference proteome</keyword>
<accession>A0AAV4F8B2</accession>
<comment type="caution">
    <text evidence="1">The sequence shown here is derived from an EMBL/GenBank/DDBJ whole genome shotgun (WGS) entry which is preliminary data.</text>
</comment>
<protein>
    <submittedName>
        <fullName evidence="1">Uncharacterized protein</fullName>
    </submittedName>
</protein>
<organism evidence="1 2">
    <name type="scientific">Elysia marginata</name>
    <dbReference type="NCBI Taxonomy" id="1093978"/>
    <lineage>
        <taxon>Eukaryota</taxon>
        <taxon>Metazoa</taxon>
        <taxon>Spiralia</taxon>
        <taxon>Lophotrochozoa</taxon>
        <taxon>Mollusca</taxon>
        <taxon>Gastropoda</taxon>
        <taxon>Heterobranchia</taxon>
        <taxon>Euthyneura</taxon>
        <taxon>Panpulmonata</taxon>
        <taxon>Sacoglossa</taxon>
        <taxon>Placobranchoidea</taxon>
        <taxon>Plakobranchidae</taxon>
        <taxon>Elysia</taxon>
    </lineage>
</organism>
<evidence type="ECO:0000313" key="1">
    <source>
        <dbReference type="EMBL" id="GFR69447.1"/>
    </source>
</evidence>
<reference evidence="1 2" key="1">
    <citation type="journal article" date="2021" name="Elife">
        <title>Chloroplast acquisition without the gene transfer in kleptoplastic sea slugs, Plakobranchus ocellatus.</title>
        <authorList>
            <person name="Maeda T."/>
            <person name="Takahashi S."/>
            <person name="Yoshida T."/>
            <person name="Shimamura S."/>
            <person name="Takaki Y."/>
            <person name="Nagai Y."/>
            <person name="Toyoda A."/>
            <person name="Suzuki Y."/>
            <person name="Arimoto A."/>
            <person name="Ishii H."/>
            <person name="Satoh N."/>
            <person name="Nishiyama T."/>
            <person name="Hasebe M."/>
            <person name="Maruyama T."/>
            <person name="Minagawa J."/>
            <person name="Obokata J."/>
            <person name="Shigenobu S."/>
        </authorList>
    </citation>
    <scope>NUCLEOTIDE SEQUENCE [LARGE SCALE GENOMIC DNA]</scope>
</reference>
<gene>
    <name evidence="1" type="ORF">ElyMa_005631700</name>
</gene>
<dbReference type="EMBL" id="BMAT01011267">
    <property type="protein sequence ID" value="GFR69447.1"/>
    <property type="molecule type" value="Genomic_DNA"/>
</dbReference>
<sequence>MPDMFVCWLPSAACAFPALFQSVPPLRQTIMSGHDDVCILNDPLSFREALGDAGSNKRRRKLSGERELFCLKHGRKFVADKAPNQPSYWGLFKMAA</sequence>
<evidence type="ECO:0000313" key="2">
    <source>
        <dbReference type="Proteomes" id="UP000762676"/>
    </source>
</evidence>